<evidence type="ECO:0000313" key="2">
    <source>
        <dbReference type="EMBL" id="KAG2226958.1"/>
    </source>
</evidence>
<sequence length="285" mass="32074">MTIDKGKERIYILGGTGRIGSVIIPELIKVGVQITVYARSPEKVSKADNVTVIQGDYNDLTPFENSIAGHTRLFLLVADCEDLDKIKIKFGTKAYAAGVKQIVELSARRLPWRSYNVVHVHQQAEDALYAIKDRGYHVTLRPTNFMTNMTDYNTIKNNNEIVDSADPDEQQEWISPSDIGHVAARILVEPIEKHKDVAYELIGDVKTPAQRAAIISKVTGRNISYKQLSVQEMYDFFINAGETNSMAYYMSTYQFVSPISRGLPLLLGRPQESVEVWATNNKELF</sequence>
<protein>
    <recommendedName>
        <fullName evidence="1">NmrA-like domain-containing protein</fullName>
    </recommendedName>
</protein>
<name>A0A8H7VSB3_9FUNG</name>
<comment type="caution">
    <text evidence="2">The sequence shown here is derived from an EMBL/GenBank/DDBJ whole genome shotgun (WGS) entry which is preliminary data.</text>
</comment>
<proteinExistence type="predicted"/>
<dbReference type="InterPro" id="IPR008030">
    <property type="entry name" value="NmrA-like"/>
</dbReference>
<dbReference type="SUPFAM" id="SSF51735">
    <property type="entry name" value="NAD(P)-binding Rossmann-fold domains"/>
    <property type="match status" value="1"/>
</dbReference>
<dbReference type="Gene3D" id="3.90.25.10">
    <property type="entry name" value="UDP-galactose 4-epimerase, domain 1"/>
    <property type="match status" value="1"/>
</dbReference>
<evidence type="ECO:0000313" key="3">
    <source>
        <dbReference type="Proteomes" id="UP000646827"/>
    </source>
</evidence>
<organism evidence="2 3">
    <name type="scientific">Circinella minor</name>
    <dbReference type="NCBI Taxonomy" id="1195481"/>
    <lineage>
        <taxon>Eukaryota</taxon>
        <taxon>Fungi</taxon>
        <taxon>Fungi incertae sedis</taxon>
        <taxon>Mucoromycota</taxon>
        <taxon>Mucoromycotina</taxon>
        <taxon>Mucoromycetes</taxon>
        <taxon>Mucorales</taxon>
        <taxon>Lichtheimiaceae</taxon>
        <taxon>Circinella</taxon>
    </lineage>
</organism>
<evidence type="ECO:0000259" key="1">
    <source>
        <dbReference type="Pfam" id="PF05368"/>
    </source>
</evidence>
<dbReference type="PANTHER" id="PTHR43162">
    <property type="match status" value="1"/>
</dbReference>
<accession>A0A8H7VSB3</accession>
<dbReference type="InterPro" id="IPR051604">
    <property type="entry name" value="Ergot_Alk_Oxidoreductase"/>
</dbReference>
<dbReference type="Proteomes" id="UP000646827">
    <property type="component" value="Unassembled WGS sequence"/>
</dbReference>
<feature type="domain" description="NmrA-like" evidence="1">
    <location>
        <begin position="7"/>
        <end position="254"/>
    </location>
</feature>
<dbReference type="InterPro" id="IPR036291">
    <property type="entry name" value="NAD(P)-bd_dom_sf"/>
</dbReference>
<dbReference type="OrthoDB" id="10254221at2759"/>
<dbReference type="Pfam" id="PF05368">
    <property type="entry name" value="NmrA"/>
    <property type="match status" value="1"/>
</dbReference>
<dbReference type="EMBL" id="JAEPRB010000011">
    <property type="protein sequence ID" value="KAG2226958.1"/>
    <property type="molecule type" value="Genomic_DNA"/>
</dbReference>
<gene>
    <name evidence="2" type="ORF">INT45_006365</name>
</gene>
<dbReference type="Gene3D" id="3.40.50.720">
    <property type="entry name" value="NAD(P)-binding Rossmann-like Domain"/>
    <property type="match status" value="1"/>
</dbReference>
<dbReference type="PANTHER" id="PTHR43162:SF1">
    <property type="entry name" value="PRESTALK A DIFFERENTIATION PROTEIN A"/>
    <property type="match status" value="1"/>
</dbReference>
<reference evidence="2 3" key="1">
    <citation type="submission" date="2020-12" db="EMBL/GenBank/DDBJ databases">
        <title>Metabolic potential, ecology and presence of endohyphal bacteria is reflected in genomic diversity of Mucoromycotina.</title>
        <authorList>
            <person name="Muszewska A."/>
            <person name="Okrasinska A."/>
            <person name="Steczkiewicz K."/>
            <person name="Drgas O."/>
            <person name="Orlowska M."/>
            <person name="Perlinska-Lenart U."/>
            <person name="Aleksandrzak-Piekarczyk T."/>
            <person name="Szatraj K."/>
            <person name="Zielenkiewicz U."/>
            <person name="Pilsyk S."/>
            <person name="Malc E."/>
            <person name="Mieczkowski P."/>
            <person name="Kruszewska J.S."/>
            <person name="Biernat P."/>
            <person name="Pawlowska J."/>
        </authorList>
    </citation>
    <scope>NUCLEOTIDE SEQUENCE [LARGE SCALE GENOMIC DNA]</scope>
    <source>
        <strain evidence="2 3">CBS 142.35</strain>
    </source>
</reference>
<keyword evidence="3" id="KW-1185">Reference proteome</keyword>
<dbReference type="AlphaFoldDB" id="A0A8H7VSB3"/>